<keyword evidence="3" id="KW-1185">Reference proteome</keyword>
<evidence type="ECO:0000256" key="1">
    <source>
        <dbReference type="SAM" id="MobiDB-lite"/>
    </source>
</evidence>
<dbReference type="Proteomes" id="UP000245469">
    <property type="component" value="Unassembled WGS sequence"/>
</dbReference>
<gene>
    <name evidence="2" type="ORF">BXY45_12861</name>
</gene>
<feature type="compositionally biased region" description="Low complexity" evidence="1">
    <location>
        <begin position="259"/>
        <end position="268"/>
    </location>
</feature>
<feature type="compositionally biased region" description="Low complexity" evidence="1">
    <location>
        <begin position="589"/>
        <end position="613"/>
    </location>
</feature>
<sequence>MSSREWVEVIAASDRCGSYLYALHLNLIAGLDAAKLAEQPSRALSKDSRHPASQELAPVLRISGRSATCLVGLARQLVDLPAAEEALSRGEMTPAQWRELVTVCRRLPEGVEGERARRVVEATAVAAAATLSRARLAATLEEAALAADPGYAARAMAAGINDRDVVLRPSPLPGCARIVADLEAGDAARVWQVINQIAANALAGDTENPDDGAGEGQGEQERRTKAQLRADVLASLVVGDIAATPETIAQALGQPIPAQPTDHQAAAAAHDDARDLFGDPDSDREDTFGEDGDFDADAEDYADADFAEDAGAESVTAPAPGPADNRAPVRIPTPEQRARLSEIHIVVLADDLIDDEDDEDDDEDIGADEDPEDPEDPKGPGGPGDGPEDGPEGDADDWPDEDPDGWPGDWPSGGPGGSEPGDGGAGGGPEGRLGRDDELDDWEDWPEDRSEDRPEDNSDDSGLTSERGSDSGSSRNDSDDSGGSAGWSSGSPPTPRPTPSPTPPRSAVTSPSPPSPPSSTPANPPGPGRDRPRRTTPHPTRDQPGQSPAHSTAPCPRRPEARPEATGAPPPAPNSLSASTDGTSPADVTSPAAGAGPAAAATDATSDNATPSTVATGSARLRAARAARRARRPLAGYGPFGYVPGAGRLSPEITRAAIRAARWRRLVADQSTGVLLHRSRWTLPAPNRPDRPARAVSTGEQLDLLLAQPAAPDPKDPRTRVEVAYRPSTLLAAFVRSRDATCISPVCHHPTRGGATQLDHTVAYGPHTPTRLRGGLTEAGNLGSICVPWHQAKTHGDWTLEQPSPGSFVWTSPTGLVYHRRATPVLPDLAEVLPDVAS</sequence>
<feature type="compositionally biased region" description="Basic and acidic residues" evidence="1">
    <location>
        <begin position="447"/>
        <end position="456"/>
    </location>
</feature>
<feature type="compositionally biased region" description="Acidic residues" evidence="1">
    <location>
        <begin position="278"/>
        <end position="311"/>
    </location>
</feature>
<evidence type="ECO:0000313" key="2">
    <source>
        <dbReference type="EMBL" id="PWJ48859.1"/>
    </source>
</evidence>
<comment type="caution">
    <text evidence="2">The sequence shown here is derived from an EMBL/GenBank/DDBJ whole genome shotgun (WGS) entry which is preliminary data.</text>
</comment>
<feature type="compositionally biased region" description="Acidic residues" evidence="1">
    <location>
        <begin position="437"/>
        <end position="446"/>
    </location>
</feature>
<feature type="compositionally biased region" description="Pro residues" evidence="1">
    <location>
        <begin position="511"/>
        <end position="527"/>
    </location>
</feature>
<evidence type="ECO:0008006" key="4">
    <source>
        <dbReference type="Google" id="ProtNLM"/>
    </source>
</evidence>
<feature type="region of interest" description="Disordered" evidence="1">
    <location>
        <begin position="256"/>
        <end position="619"/>
    </location>
</feature>
<name>A0A315ZU54_9ACTN</name>
<dbReference type="AlphaFoldDB" id="A0A315ZU54"/>
<feature type="compositionally biased region" description="Acidic residues" evidence="1">
    <location>
        <begin position="386"/>
        <end position="404"/>
    </location>
</feature>
<evidence type="ECO:0000313" key="3">
    <source>
        <dbReference type="Proteomes" id="UP000245469"/>
    </source>
</evidence>
<feature type="compositionally biased region" description="Pro residues" evidence="1">
    <location>
        <begin position="492"/>
        <end position="504"/>
    </location>
</feature>
<feature type="compositionally biased region" description="Gly residues" evidence="1">
    <location>
        <begin position="411"/>
        <end position="431"/>
    </location>
</feature>
<feature type="compositionally biased region" description="Acidic residues" evidence="1">
    <location>
        <begin position="351"/>
        <end position="375"/>
    </location>
</feature>
<protein>
    <recommendedName>
        <fullName evidence="4">DUF222 domain-containing protein</fullName>
    </recommendedName>
</protein>
<organism evidence="2 3">
    <name type="scientific">Quadrisphaera granulorum</name>
    <dbReference type="NCBI Taxonomy" id="317664"/>
    <lineage>
        <taxon>Bacteria</taxon>
        <taxon>Bacillati</taxon>
        <taxon>Actinomycetota</taxon>
        <taxon>Actinomycetes</taxon>
        <taxon>Kineosporiales</taxon>
        <taxon>Kineosporiaceae</taxon>
        <taxon>Quadrisphaera</taxon>
    </lineage>
</organism>
<dbReference type="OrthoDB" id="5140334at2"/>
<dbReference type="RefSeq" id="WP_109775959.1">
    <property type="nucleotide sequence ID" value="NZ_QGDQ01000028.1"/>
</dbReference>
<proteinExistence type="predicted"/>
<dbReference type="EMBL" id="QGDQ01000028">
    <property type="protein sequence ID" value="PWJ48859.1"/>
    <property type="molecule type" value="Genomic_DNA"/>
</dbReference>
<feature type="region of interest" description="Disordered" evidence="1">
    <location>
        <begin position="202"/>
        <end position="224"/>
    </location>
</feature>
<reference evidence="2 3" key="1">
    <citation type="submission" date="2018-03" db="EMBL/GenBank/DDBJ databases">
        <title>Genomic Encyclopedia of Archaeal and Bacterial Type Strains, Phase II (KMG-II): from individual species to whole genera.</title>
        <authorList>
            <person name="Goeker M."/>
        </authorList>
    </citation>
    <scope>NUCLEOTIDE SEQUENCE [LARGE SCALE GENOMIC DNA]</scope>
    <source>
        <strain evidence="2 3">DSM 44889</strain>
    </source>
</reference>
<accession>A0A315ZU54</accession>